<organism evidence="1 2">
    <name type="scientific">Synechococcus phage ACG-2014a</name>
    <dbReference type="NCBI Taxonomy" id="1493507"/>
    <lineage>
        <taxon>Viruses</taxon>
        <taxon>Duplodnaviria</taxon>
        <taxon>Heunggongvirae</taxon>
        <taxon>Uroviricota</taxon>
        <taxon>Caudoviricetes</taxon>
        <taxon>Pantevenvirales</taxon>
        <taxon>Kyanoviridae</taxon>
        <taxon>Acionnavirus</taxon>
        <taxon>Acionnavirus monteraybay</taxon>
    </lineage>
</organism>
<name>A0A0E3FIR9_9CAUD</name>
<accession>A0A0E3FIR9</accession>
<proteinExistence type="predicted"/>
<protein>
    <submittedName>
        <fullName evidence="1">Uncharacterized protein</fullName>
    </submittedName>
</protein>
<gene>
    <name evidence="1" type="ORF">Syn7803US1_55</name>
</gene>
<dbReference type="EMBL" id="KJ019088">
    <property type="protein sequence ID" value="AIX28191.1"/>
    <property type="molecule type" value="Genomic_DNA"/>
</dbReference>
<reference evidence="1 2" key="1">
    <citation type="submission" date="2013-12" db="EMBL/GenBank/DDBJ databases">
        <title>Ecological redundancy of diverse viral populations within a natural community.</title>
        <authorList>
            <person name="Gregory A.C."/>
            <person name="LaButti K."/>
            <person name="Copeland A."/>
            <person name="Woyke T."/>
            <person name="Sullivan M.B."/>
        </authorList>
    </citation>
    <scope>NUCLEOTIDE SEQUENCE [LARGE SCALE GENOMIC DNA]</scope>
    <source>
        <strain evidence="1">Syn7803US1</strain>
    </source>
</reference>
<evidence type="ECO:0000313" key="2">
    <source>
        <dbReference type="Proteomes" id="UP000185407"/>
    </source>
</evidence>
<dbReference type="Proteomes" id="UP000185407">
    <property type="component" value="Segment"/>
</dbReference>
<evidence type="ECO:0000313" key="1">
    <source>
        <dbReference type="EMBL" id="AIX28191.1"/>
    </source>
</evidence>
<sequence length="71" mass="7981">MCGLIPLTNCKPLSNIMLKGQVLRVVGETSRDVDPNMTRLEKFEVFCRVCDGLLKDGRISSAKHQAWTNVF</sequence>